<dbReference type="SUPFAM" id="SSF51445">
    <property type="entry name" value="(Trans)glycosidases"/>
    <property type="match status" value="1"/>
</dbReference>
<dbReference type="InterPro" id="IPR045857">
    <property type="entry name" value="O16G_dom_2"/>
</dbReference>
<dbReference type="PANTHER" id="PTHR10357">
    <property type="entry name" value="ALPHA-AMYLASE FAMILY MEMBER"/>
    <property type="match status" value="1"/>
</dbReference>
<dbReference type="InterPro" id="IPR017853">
    <property type="entry name" value="GH"/>
</dbReference>
<evidence type="ECO:0000259" key="1">
    <source>
        <dbReference type="SMART" id="SM00642"/>
    </source>
</evidence>
<dbReference type="RefSeq" id="WP_160627438.1">
    <property type="nucleotide sequence ID" value="NZ_CP047593.1"/>
</dbReference>
<evidence type="ECO:0000313" key="3">
    <source>
        <dbReference type="Proteomes" id="UP000464954"/>
    </source>
</evidence>
<sequence length="526" mass="59821">MKHYPDWLNGAVIYNIFPASFYDSNSDGIGDLPGIIEKLDYIQSLGVNLVWINPIYDSPFQDGGYDVRDYYQVAGRYGKNGDVTRLCREAKKRGLRIMLDLIPGHTSIEHPWFKASASGEKTIYDNRYIWTDHIFRRAPGGFIGGDTERSGKYMVNFFSFQPALNYGYLSPAEPWQLPIDHPDCVATRNELKKIMDFWLKKGVSGFRVDLANTLVKDDVNCRGLKIIYSDLRRWMEEHWPEAVLLAEWSEPKDAIRCGFHMDFMLHSTKAYSSLFRLERSADVIPDGRDGHSFFRQEGKGSCSSFFEYLQTQLRAINKRGLIAMPTGNHDLPRISFGRTQAELKIAYGFIFTLPVIPALYYGDEIGMKNLTESPNREGAYLRAGCRTPMQWDRSENTGFSKAPVKQLYLPVDPKGPVVEDQNTAENSLLRFVRRLVELRKTMPALHPCAKLEVVHASESCAAYLRKRGRQTLLIVLNPANKETLVRVPALGHLEEVESAGTIYVSEKSENISIQIGPVSFYLFNVI</sequence>
<evidence type="ECO:0000313" key="2">
    <source>
        <dbReference type="EMBL" id="QHI68786.1"/>
    </source>
</evidence>
<dbReference type="Pfam" id="PF00128">
    <property type="entry name" value="Alpha-amylase"/>
    <property type="match status" value="1"/>
</dbReference>
<dbReference type="EMBL" id="CP047593">
    <property type="protein sequence ID" value="QHI68786.1"/>
    <property type="molecule type" value="Genomic_DNA"/>
</dbReference>
<proteinExistence type="predicted"/>
<dbReference type="Gene3D" id="3.20.20.80">
    <property type="entry name" value="Glycosidases"/>
    <property type="match status" value="1"/>
</dbReference>
<dbReference type="Gene3D" id="3.90.400.10">
    <property type="entry name" value="Oligo-1,6-glucosidase, Domain 2"/>
    <property type="match status" value="1"/>
</dbReference>
<dbReference type="KEGG" id="taer:GT409_04755"/>
<accession>A0A6P1MB49</accession>
<dbReference type="AlphaFoldDB" id="A0A6P1MB49"/>
<dbReference type="SUPFAM" id="SSF51011">
    <property type="entry name" value="Glycosyl hydrolase domain"/>
    <property type="match status" value="1"/>
</dbReference>
<dbReference type="InterPro" id="IPR013780">
    <property type="entry name" value="Glyco_hydro_b"/>
</dbReference>
<dbReference type="Proteomes" id="UP000464954">
    <property type="component" value="Chromosome"/>
</dbReference>
<keyword evidence="3" id="KW-1185">Reference proteome</keyword>
<dbReference type="SMART" id="SM00642">
    <property type="entry name" value="Aamy"/>
    <property type="match status" value="1"/>
</dbReference>
<organism evidence="2 3">
    <name type="scientific">Tichowtungia aerotolerans</name>
    <dbReference type="NCBI Taxonomy" id="2697043"/>
    <lineage>
        <taxon>Bacteria</taxon>
        <taxon>Pseudomonadati</taxon>
        <taxon>Kiritimatiellota</taxon>
        <taxon>Tichowtungiia</taxon>
        <taxon>Tichowtungiales</taxon>
        <taxon>Tichowtungiaceae</taxon>
        <taxon>Tichowtungia</taxon>
    </lineage>
</organism>
<reference evidence="2 3" key="1">
    <citation type="submission" date="2020-01" db="EMBL/GenBank/DDBJ databases">
        <title>Ponticoccus aerotolerans gen. nov., sp. nov., an anaerobic bacterium and proposal of Ponticoccusceae fam. nov., Ponticoccusles ord. nov. and Ponticoccuse classis nov. in the phylum Kiritimatiellaeota.</title>
        <authorList>
            <person name="Zhou L.Y."/>
            <person name="Du Z.J."/>
        </authorList>
    </citation>
    <scope>NUCLEOTIDE SEQUENCE [LARGE SCALE GENOMIC DNA]</scope>
    <source>
        <strain evidence="2 3">S-5007</strain>
    </source>
</reference>
<gene>
    <name evidence="2" type="ORF">GT409_04755</name>
</gene>
<name>A0A6P1MB49_9BACT</name>
<feature type="domain" description="Glycosyl hydrolase family 13 catalytic" evidence="1">
    <location>
        <begin position="15"/>
        <end position="439"/>
    </location>
</feature>
<dbReference type="Gene3D" id="2.60.40.1180">
    <property type="entry name" value="Golgi alpha-mannosidase II"/>
    <property type="match status" value="1"/>
</dbReference>
<dbReference type="InterPro" id="IPR006047">
    <property type="entry name" value="GH13_cat_dom"/>
</dbReference>
<dbReference type="GO" id="GO:0005975">
    <property type="term" value="P:carbohydrate metabolic process"/>
    <property type="evidence" value="ECO:0007669"/>
    <property type="project" value="InterPro"/>
</dbReference>
<protein>
    <submittedName>
        <fullName evidence="2">Glycosylase</fullName>
    </submittedName>
</protein>